<name>A0A0U1NK56_9RHOB</name>
<keyword evidence="6 8" id="KW-1133">Transmembrane helix</keyword>
<evidence type="ECO:0000256" key="8">
    <source>
        <dbReference type="RuleBase" id="RU363041"/>
    </source>
</evidence>
<dbReference type="Proteomes" id="UP000048949">
    <property type="component" value="Unassembled WGS sequence"/>
</dbReference>
<dbReference type="InterPro" id="IPR052017">
    <property type="entry name" value="TSUP"/>
</dbReference>
<keyword evidence="3" id="KW-0813">Transport</keyword>
<evidence type="ECO:0000313" key="9">
    <source>
        <dbReference type="EMBL" id="CRK74919.1"/>
    </source>
</evidence>
<feature type="transmembrane region" description="Helical" evidence="8">
    <location>
        <begin position="179"/>
        <end position="198"/>
    </location>
</feature>
<evidence type="ECO:0000256" key="7">
    <source>
        <dbReference type="ARBA" id="ARBA00023136"/>
    </source>
</evidence>
<dbReference type="AlphaFoldDB" id="A0A0U1NK56"/>
<dbReference type="RefSeq" id="WP_048598358.1">
    <property type="nucleotide sequence ID" value="NZ_CBFHGK010000008.1"/>
</dbReference>
<dbReference type="PANTHER" id="PTHR30269">
    <property type="entry name" value="TRANSMEMBRANE PROTEIN YFCA"/>
    <property type="match status" value="1"/>
</dbReference>
<feature type="transmembrane region" description="Helical" evidence="8">
    <location>
        <begin position="204"/>
        <end position="224"/>
    </location>
</feature>
<dbReference type="STRING" id="282199.GCA_001049735_00959"/>
<comment type="similarity">
    <text evidence="2 8">Belongs to the 4-toluene sulfonate uptake permease (TSUP) (TC 2.A.102) family.</text>
</comment>
<sequence length="255" mass="27224">MTILFEQPALIIFAFVMIGLLAGFVKGAVGFAMPMIMVSGLGTLLSPELAIATLILPTVASNLLQAFRTGIRAAYESAKKHRLYLLICLSMILVTAQLVTSLERWVLYLILGIPVTFFATLQLIGWRPSINPGNRRPVEIGVALFAGSLGGLSGTWGPPTVLYLTALDIAKRENLRVQGVIYGAGSVVLLSAHLKSGIFNAQTWSLSALMLVPAGIGLLSGMAVQSKLDQAKFRKITLIVLIVAGLNLIRRGVLG</sequence>
<evidence type="ECO:0000256" key="2">
    <source>
        <dbReference type="ARBA" id="ARBA00009142"/>
    </source>
</evidence>
<keyword evidence="5 8" id="KW-0812">Transmembrane</keyword>
<protein>
    <recommendedName>
        <fullName evidence="8">Probable membrane transporter protein</fullName>
    </recommendedName>
</protein>
<dbReference type="Pfam" id="PF01925">
    <property type="entry name" value="TauE"/>
    <property type="match status" value="1"/>
</dbReference>
<dbReference type="EMBL" id="CVQV01000005">
    <property type="protein sequence ID" value="CRK74919.1"/>
    <property type="molecule type" value="Genomic_DNA"/>
</dbReference>
<accession>A0A0U1NK56</accession>
<feature type="transmembrane region" description="Helical" evidence="8">
    <location>
        <begin position="49"/>
        <end position="71"/>
    </location>
</feature>
<feature type="transmembrane region" description="Helical" evidence="8">
    <location>
        <begin position="236"/>
        <end position="253"/>
    </location>
</feature>
<evidence type="ECO:0000256" key="5">
    <source>
        <dbReference type="ARBA" id="ARBA00022692"/>
    </source>
</evidence>
<dbReference type="GO" id="GO:0005886">
    <property type="term" value="C:plasma membrane"/>
    <property type="evidence" value="ECO:0007669"/>
    <property type="project" value="UniProtKB-SubCell"/>
</dbReference>
<feature type="transmembrane region" description="Helical" evidence="8">
    <location>
        <begin position="12"/>
        <end position="37"/>
    </location>
</feature>
<evidence type="ECO:0000256" key="1">
    <source>
        <dbReference type="ARBA" id="ARBA00004651"/>
    </source>
</evidence>
<evidence type="ECO:0000313" key="10">
    <source>
        <dbReference type="Proteomes" id="UP000048949"/>
    </source>
</evidence>
<keyword evidence="4 8" id="KW-1003">Cell membrane</keyword>
<gene>
    <name evidence="9" type="ORF">NIG5292_00960</name>
</gene>
<keyword evidence="10" id="KW-1185">Reference proteome</keyword>
<keyword evidence="7 8" id="KW-0472">Membrane</keyword>
<evidence type="ECO:0000256" key="4">
    <source>
        <dbReference type="ARBA" id="ARBA00022475"/>
    </source>
</evidence>
<proteinExistence type="inferred from homology"/>
<dbReference type="InterPro" id="IPR002781">
    <property type="entry name" value="TM_pro_TauE-like"/>
</dbReference>
<reference evidence="9 10" key="1">
    <citation type="submission" date="2015-04" db="EMBL/GenBank/DDBJ databases">
        <authorList>
            <person name="Syromyatnikov M.Y."/>
            <person name="Popov V.N."/>
        </authorList>
    </citation>
    <scope>NUCLEOTIDE SEQUENCE [LARGE SCALE GENOMIC DNA]</scope>
    <source>
        <strain evidence="9 10">CECT 5292</strain>
    </source>
</reference>
<dbReference type="PANTHER" id="PTHR30269:SF32">
    <property type="entry name" value="MEMBRANE TRANSPORTER PROTEIN-RELATED"/>
    <property type="match status" value="1"/>
</dbReference>
<feature type="transmembrane region" description="Helical" evidence="8">
    <location>
        <begin position="105"/>
        <end position="126"/>
    </location>
</feature>
<dbReference type="OrthoDB" id="9800873at2"/>
<comment type="subcellular location">
    <subcellularLocation>
        <location evidence="1 8">Cell membrane</location>
        <topology evidence="1 8">Multi-pass membrane protein</topology>
    </subcellularLocation>
</comment>
<evidence type="ECO:0000256" key="3">
    <source>
        <dbReference type="ARBA" id="ARBA00022448"/>
    </source>
</evidence>
<evidence type="ECO:0000256" key="6">
    <source>
        <dbReference type="ARBA" id="ARBA00022989"/>
    </source>
</evidence>
<organism evidence="9 10">
    <name type="scientific">Nereida ignava</name>
    <dbReference type="NCBI Taxonomy" id="282199"/>
    <lineage>
        <taxon>Bacteria</taxon>
        <taxon>Pseudomonadati</taxon>
        <taxon>Pseudomonadota</taxon>
        <taxon>Alphaproteobacteria</taxon>
        <taxon>Rhodobacterales</taxon>
        <taxon>Roseobacteraceae</taxon>
        <taxon>Nereida</taxon>
    </lineage>
</organism>
<feature type="transmembrane region" description="Helical" evidence="8">
    <location>
        <begin position="83"/>
        <end position="99"/>
    </location>
</feature>